<protein>
    <submittedName>
        <fullName evidence="8">Lysylphosphatidylglycerol synthase domain-containing protein</fullName>
    </submittedName>
</protein>
<evidence type="ECO:0000256" key="5">
    <source>
        <dbReference type="ARBA" id="ARBA00023136"/>
    </source>
</evidence>
<feature type="compositionally biased region" description="Basic and acidic residues" evidence="6">
    <location>
        <begin position="332"/>
        <end position="351"/>
    </location>
</feature>
<evidence type="ECO:0000256" key="6">
    <source>
        <dbReference type="SAM" id="MobiDB-lite"/>
    </source>
</evidence>
<evidence type="ECO:0000256" key="1">
    <source>
        <dbReference type="ARBA" id="ARBA00004651"/>
    </source>
</evidence>
<evidence type="ECO:0000313" key="8">
    <source>
        <dbReference type="EMBL" id="MEK9502479.1"/>
    </source>
</evidence>
<sequence>MRKKVLRAAGATVSLGIALAIPVVLARRADLPVSALLALPLAAHLLAALALFVEVGGRAARIVVFARALKVPLRWSTAWIAQLAGDSAGTVTPSRSGTEPAKMLAMRRDGGKVGGLAAIAVGETAFEALGLLAIGLALAVFVDGGGAIALAIGTYAGVVLTVIAGLLLFAGQGAQRRPVPRWWTKVGLRHGRWRLLERTSRDFRERAGALRHIPRRYVAGAVGATFLHQAARAATFPALVWATTMEPGLDWVALTLRPFGLLYLGSLLPPPGGGGGIEMGFVAVLGDALGPDQLPVLLLWWRVYTHLLTAVIGAGLLLQLWAGRARARSAREREQFPESLDREESVEREPAALHSPDGPGPA</sequence>
<proteinExistence type="predicted"/>
<dbReference type="EMBL" id="JBBHLI010000011">
    <property type="protein sequence ID" value="MEK9502479.1"/>
    <property type="molecule type" value="Genomic_DNA"/>
</dbReference>
<dbReference type="Proteomes" id="UP001484239">
    <property type="component" value="Unassembled WGS sequence"/>
</dbReference>
<evidence type="ECO:0000256" key="7">
    <source>
        <dbReference type="SAM" id="Phobius"/>
    </source>
</evidence>
<evidence type="ECO:0000313" key="9">
    <source>
        <dbReference type="Proteomes" id="UP001484239"/>
    </source>
</evidence>
<keyword evidence="3 7" id="KW-0812">Transmembrane</keyword>
<feature type="transmembrane region" description="Helical" evidence="7">
    <location>
        <begin position="113"/>
        <end position="141"/>
    </location>
</feature>
<organism evidence="8 9">
    <name type="scientific">Gaopeijia maritima</name>
    <dbReference type="NCBI Taxonomy" id="3119007"/>
    <lineage>
        <taxon>Bacteria</taxon>
        <taxon>Pseudomonadati</taxon>
        <taxon>Gemmatimonadota</taxon>
        <taxon>Longimicrobiia</taxon>
        <taxon>Gaopeijiales</taxon>
        <taxon>Gaopeijiaceae</taxon>
        <taxon>Gaopeijia</taxon>
    </lineage>
</organism>
<name>A0ABU9ECP1_9BACT</name>
<dbReference type="PANTHER" id="PTHR37693:SF1">
    <property type="entry name" value="INTEGRAL MEMBRANE PROTEIN"/>
    <property type="match status" value="1"/>
</dbReference>
<reference evidence="8 9" key="1">
    <citation type="submission" date="2024-02" db="EMBL/GenBank/DDBJ databases">
        <title>A novel Gemmatimonadota bacterium.</title>
        <authorList>
            <person name="Du Z.-J."/>
            <person name="Ye Y.-Q."/>
        </authorList>
    </citation>
    <scope>NUCLEOTIDE SEQUENCE [LARGE SCALE GENOMIC DNA]</scope>
    <source>
        <strain evidence="8 9">DH-20</strain>
    </source>
</reference>
<dbReference type="Pfam" id="PF03706">
    <property type="entry name" value="LPG_synthase_TM"/>
    <property type="match status" value="1"/>
</dbReference>
<keyword evidence="5 7" id="KW-0472">Membrane</keyword>
<comment type="subcellular location">
    <subcellularLocation>
        <location evidence="1">Cell membrane</location>
        <topology evidence="1">Multi-pass membrane protein</topology>
    </subcellularLocation>
</comment>
<feature type="transmembrane region" description="Helical" evidence="7">
    <location>
        <begin position="303"/>
        <end position="323"/>
    </location>
</feature>
<accession>A0ABU9ECP1</accession>
<keyword evidence="9" id="KW-1185">Reference proteome</keyword>
<dbReference type="InterPro" id="IPR022791">
    <property type="entry name" value="L-PG_synthase/AglD"/>
</dbReference>
<evidence type="ECO:0000256" key="3">
    <source>
        <dbReference type="ARBA" id="ARBA00022692"/>
    </source>
</evidence>
<feature type="transmembrane region" description="Helical" evidence="7">
    <location>
        <begin position="147"/>
        <end position="171"/>
    </location>
</feature>
<dbReference type="RefSeq" id="WP_405278646.1">
    <property type="nucleotide sequence ID" value="NZ_CP144380.1"/>
</dbReference>
<feature type="transmembrane region" description="Helical" evidence="7">
    <location>
        <begin position="36"/>
        <end position="57"/>
    </location>
</feature>
<feature type="transmembrane region" description="Helical" evidence="7">
    <location>
        <begin position="261"/>
        <end position="283"/>
    </location>
</feature>
<gene>
    <name evidence="8" type="ORF">WI372_15905</name>
</gene>
<comment type="caution">
    <text evidence="8">The sequence shown here is derived from an EMBL/GenBank/DDBJ whole genome shotgun (WGS) entry which is preliminary data.</text>
</comment>
<dbReference type="PANTHER" id="PTHR37693">
    <property type="entry name" value="PHOSPHATIDYLGLYCEROL LYSYLTRANSFERASE"/>
    <property type="match status" value="1"/>
</dbReference>
<keyword evidence="4 7" id="KW-1133">Transmembrane helix</keyword>
<evidence type="ECO:0000256" key="2">
    <source>
        <dbReference type="ARBA" id="ARBA00022475"/>
    </source>
</evidence>
<keyword evidence="2" id="KW-1003">Cell membrane</keyword>
<feature type="region of interest" description="Disordered" evidence="6">
    <location>
        <begin position="332"/>
        <end position="362"/>
    </location>
</feature>
<evidence type="ECO:0000256" key="4">
    <source>
        <dbReference type="ARBA" id="ARBA00022989"/>
    </source>
</evidence>